<keyword evidence="1" id="KW-1133">Transmembrane helix</keyword>
<sequence length="68" mass="7685">MEDYPHHKEDRAVGSPIGFVFAALAYLMYWHSSFSAKHGTPKMVYSNDVENTANVLTQSEDPQPEENV</sequence>
<protein>
    <submittedName>
        <fullName evidence="2">Uncharacterized protein</fullName>
    </submittedName>
</protein>
<proteinExistence type="predicted"/>
<dbReference type="OrthoDB" id="10030083at2759"/>
<reference evidence="2 3" key="1">
    <citation type="journal article" date="2016" name="Mol. Biol. Evol.">
        <title>Comparative Genomics of Early-Diverging Mushroom-Forming Fungi Provides Insights into the Origins of Lignocellulose Decay Capabilities.</title>
        <authorList>
            <person name="Nagy L.G."/>
            <person name="Riley R."/>
            <person name="Tritt A."/>
            <person name="Adam C."/>
            <person name="Daum C."/>
            <person name="Floudas D."/>
            <person name="Sun H."/>
            <person name="Yadav J.S."/>
            <person name="Pangilinan J."/>
            <person name="Larsson K.H."/>
            <person name="Matsuura K."/>
            <person name="Barry K."/>
            <person name="Labutti K."/>
            <person name="Kuo R."/>
            <person name="Ohm R.A."/>
            <person name="Bhattacharya S.S."/>
            <person name="Shirouzu T."/>
            <person name="Yoshinaga Y."/>
            <person name="Martin F.M."/>
            <person name="Grigoriev I.V."/>
            <person name="Hibbett D.S."/>
        </authorList>
    </citation>
    <scope>NUCLEOTIDE SEQUENCE [LARGE SCALE GENOMIC DNA]</scope>
    <source>
        <strain evidence="2 3">TUFC12733</strain>
    </source>
</reference>
<evidence type="ECO:0000256" key="1">
    <source>
        <dbReference type="SAM" id="Phobius"/>
    </source>
</evidence>
<keyword evidence="1" id="KW-0812">Transmembrane</keyword>
<gene>
    <name evidence="2" type="ORF">CALVIDRAFT_601162</name>
</gene>
<keyword evidence="3" id="KW-1185">Reference proteome</keyword>
<dbReference type="Proteomes" id="UP000076738">
    <property type="component" value="Unassembled WGS sequence"/>
</dbReference>
<dbReference type="EMBL" id="KV417306">
    <property type="protein sequence ID" value="KZO92887.1"/>
    <property type="molecule type" value="Genomic_DNA"/>
</dbReference>
<dbReference type="AlphaFoldDB" id="A0A167IRJ3"/>
<organism evidence="2 3">
    <name type="scientific">Calocera viscosa (strain TUFC12733)</name>
    <dbReference type="NCBI Taxonomy" id="1330018"/>
    <lineage>
        <taxon>Eukaryota</taxon>
        <taxon>Fungi</taxon>
        <taxon>Dikarya</taxon>
        <taxon>Basidiomycota</taxon>
        <taxon>Agaricomycotina</taxon>
        <taxon>Dacrymycetes</taxon>
        <taxon>Dacrymycetales</taxon>
        <taxon>Dacrymycetaceae</taxon>
        <taxon>Calocera</taxon>
    </lineage>
</organism>
<accession>A0A167IRJ3</accession>
<evidence type="ECO:0000313" key="3">
    <source>
        <dbReference type="Proteomes" id="UP000076738"/>
    </source>
</evidence>
<name>A0A167IRJ3_CALVF</name>
<keyword evidence="1" id="KW-0472">Membrane</keyword>
<feature type="transmembrane region" description="Helical" evidence="1">
    <location>
        <begin position="12"/>
        <end position="30"/>
    </location>
</feature>
<evidence type="ECO:0000313" key="2">
    <source>
        <dbReference type="EMBL" id="KZO92887.1"/>
    </source>
</evidence>